<feature type="chain" id="PRO_5003184270" description="Palmitoyl-CoA hydrolase" evidence="3">
    <location>
        <begin position="30"/>
        <end position="421"/>
    </location>
</feature>
<gene>
    <name evidence="6" type="ordered locus">KSE_02260</name>
</gene>
<keyword evidence="3" id="KW-0732">Signal</keyword>
<evidence type="ECO:0000256" key="2">
    <source>
        <dbReference type="PIRSR" id="PIRSR016521-1"/>
    </source>
</evidence>
<feature type="signal peptide" evidence="3">
    <location>
        <begin position="1"/>
        <end position="29"/>
    </location>
</feature>
<dbReference type="Gene3D" id="2.60.40.2240">
    <property type="entry name" value="Acyl-CoA thioester hydrolase/BAAT N-terminal domain"/>
    <property type="match status" value="1"/>
</dbReference>
<dbReference type="Proteomes" id="UP000007076">
    <property type="component" value="Chromosome"/>
</dbReference>
<dbReference type="AlphaFoldDB" id="E4N4E5"/>
<dbReference type="STRING" id="452652.KSE_02260"/>
<evidence type="ECO:0000313" key="7">
    <source>
        <dbReference type="Proteomes" id="UP000007076"/>
    </source>
</evidence>
<dbReference type="Pfam" id="PF08840">
    <property type="entry name" value="BAAT_C"/>
    <property type="match status" value="1"/>
</dbReference>
<dbReference type="KEGG" id="ksk:KSE_02260"/>
<dbReference type="RefSeq" id="WP_014133397.1">
    <property type="nucleotide sequence ID" value="NC_016109.1"/>
</dbReference>
<dbReference type="PIRSF" id="PIRSF016521">
    <property type="entry name" value="Acyl-CoA_hydro"/>
    <property type="match status" value="1"/>
</dbReference>
<evidence type="ECO:0000313" key="6">
    <source>
        <dbReference type="EMBL" id="BAJ26076.1"/>
    </source>
</evidence>
<feature type="active site" description="Charge relay system" evidence="2">
    <location>
        <position position="369"/>
    </location>
</feature>
<organism evidence="6 7">
    <name type="scientific">Kitasatospora setae (strain ATCC 33774 / DSM 43861 / JCM 3304 / KCC A-0304 / NBRC 14216 / KM-6054)</name>
    <name type="common">Streptomyces setae</name>
    <dbReference type="NCBI Taxonomy" id="452652"/>
    <lineage>
        <taxon>Bacteria</taxon>
        <taxon>Bacillati</taxon>
        <taxon>Actinomycetota</taxon>
        <taxon>Actinomycetes</taxon>
        <taxon>Kitasatosporales</taxon>
        <taxon>Streptomycetaceae</taxon>
        <taxon>Kitasatospora</taxon>
    </lineage>
</organism>
<dbReference type="HOGENOM" id="CLU_029849_3_0_11"/>
<keyword evidence="7" id="KW-1185">Reference proteome</keyword>
<protein>
    <recommendedName>
        <fullName evidence="8">Palmitoyl-CoA hydrolase</fullName>
    </recommendedName>
</protein>
<accession>E4N4E5</accession>
<dbReference type="InterPro" id="IPR029058">
    <property type="entry name" value="AB_hydrolase_fold"/>
</dbReference>
<dbReference type="Pfam" id="PF04775">
    <property type="entry name" value="Bile_Hydr_Trans"/>
    <property type="match status" value="1"/>
</dbReference>
<dbReference type="SUPFAM" id="SSF53474">
    <property type="entry name" value="alpha/beta-Hydrolases"/>
    <property type="match status" value="1"/>
</dbReference>
<dbReference type="GO" id="GO:0006631">
    <property type="term" value="P:fatty acid metabolic process"/>
    <property type="evidence" value="ECO:0007669"/>
    <property type="project" value="TreeGrafter"/>
</dbReference>
<dbReference type="GO" id="GO:0006637">
    <property type="term" value="P:acyl-CoA metabolic process"/>
    <property type="evidence" value="ECO:0007669"/>
    <property type="project" value="InterPro"/>
</dbReference>
<evidence type="ECO:0000259" key="4">
    <source>
        <dbReference type="Pfam" id="PF04775"/>
    </source>
</evidence>
<evidence type="ECO:0000259" key="5">
    <source>
        <dbReference type="Pfam" id="PF08840"/>
    </source>
</evidence>
<dbReference type="GO" id="GO:0047617">
    <property type="term" value="F:fatty acyl-CoA hydrolase activity"/>
    <property type="evidence" value="ECO:0007669"/>
    <property type="project" value="TreeGrafter"/>
</dbReference>
<feature type="domain" description="BAAT/Acyl-CoA thioester hydrolase C-terminal" evidence="5">
    <location>
        <begin position="317"/>
        <end position="415"/>
    </location>
</feature>
<feature type="active site" description="Charge relay system" evidence="2">
    <location>
        <position position="265"/>
    </location>
</feature>
<feature type="active site" description="Charge relay system" evidence="2">
    <location>
        <position position="334"/>
    </location>
</feature>
<dbReference type="PROSITE" id="PS51257">
    <property type="entry name" value="PROKAR_LIPOPROTEIN"/>
    <property type="match status" value="1"/>
</dbReference>
<name>E4N4E5_KITSK</name>
<dbReference type="Gene3D" id="3.40.50.1820">
    <property type="entry name" value="alpha/beta hydrolase"/>
    <property type="match status" value="1"/>
</dbReference>
<sequence length="421" mass="42942">MGGRIGARAGAAAAALALLGTGATGCAHAPEAPPVIEVDAPTALADQAVHVRIGGLRPGEEVTVGTRALDDQGRVWSGRAVLRADGGGLVALDTAVPRSGSYQEADGMGLFWSMAPADGDPERLSFTPPLSADHAYRLTLTASAPGRRSADLVLTRQWYGPGVTGRVLLPEADGVSGMLFLPAPGTPRRPAVLLFGGSEGGNGLASTAALLASHGYPALALGYFGLPGLPDGLKDVPLEYFAGAARLLAAQPGTDPGHLLALGYSRGSEAALLLAEDYPDLVHGAIVYAPSAQVNPGFPYGGAAWTKDGRAVPPGPVPLDRVSGPVLALAGADDQLWRSPDWARQIARELDDAHNPYPHRALVFPGSGHGVGTYPYVPEGTRPVQPVSGQPLQLGGTRAGDAAARAAGWPEVLALLASLDG</sequence>
<dbReference type="PANTHER" id="PTHR10824">
    <property type="entry name" value="ACYL-COENZYME A THIOESTERASE-RELATED"/>
    <property type="match status" value="1"/>
</dbReference>
<dbReference type="InterPro" id="IPR042490">
    <property type="entry name" value="Thio_Ohase/BAAT_N"/>
</dbReference>
<evidence type="ECO:0000256" key="1">
    <source>
        <dbReference type="ARBA" id="ARBA00006538"/>
    </source>
</evidence>
<dbReference type="eggNOG" id="COG1073">
    <property type="taxonomic scope" value="Bacteria"/>
</dbReference>
<proteinExistence type="inferred from homology"/>
<dbReference type="EMBL" id="AP010968">
    <property type="protein sequence ID" value="BAJ26076.1"/>
    <property type="molecule type" value="Genomic_DNA"/>
</dbReference>
<comment type="similarity">
    <text evidence="1">Belongs to the C/M/P thioester hydrolase family.</text>
</comment>
<dbReference type="InterPro" id="IPR014940">
    <property type="entry name" value="BAAT_C"/>
</dbReference>
<dbReference type="PANTHER" id="PTHR10824:SF4">
    <property type="entry name" value="ACYL-COENZYME A THIOESTERASE 1-LIKE"/>
    <property type="match status" value="1"/>
</dbReference>
<dbReference type="InterPro" id="IPR006862">
    <property type="entry name" value="Thio_Ohase/aa_AcTrfase"/>
</dbReference>
<feature type="domain" description="Acyl-CoA thioester hydrolase/bile acid-CoA amino acid N-acetyltransferase" evidence="4">
    <location>
        <begin position="46"/>
        <end position="164"/>
    </location>
</feature>
<dbReference type="InterPro" id="IPR016662">
    <property type="entry name" value="Acyl-CoA_thioEstase_long-chain"/>
</dbReference>
<dbReference type="PATRIC" id="fig|452652.3.peg.218"/>
<reference evidence="6 7" key="1">
    <citation type="journal article" date="2010" name="DNA Res.">
        <title>Genome sequence of Kitasatospora setae NBRC 14216T: an evolutionary snapshot of the family Streptomycetaceae.</title>
        <authorList>
            <person name="Ichikawa N."/>
            <person name="Oguchi A."/>
            <person name="Ikeda H."/>
            <person name="Ishikawa J."/>
            <person name="Kitani S."/>
            <person name="Watanabe Y."/>
            <person name="Nakamura S."/>
            <person name="Katano Y."/>
            <person name="Kishi E."/>
            <person name="Sasagawa M."/>
            <person name="Ankai A."/>
            <person name="Fukui S."/>
            <person name="Hashimoto Y."/>
            <person name="Kamata S."/>
            <person name="Otoguro M."/>
            <person name="Tanikawa S."/>
            <person name="Nihira T."/>
            <person name="Horinouchi S."/>
            <person name="Ohnishi Y."/>
            <person name="Hayakawa M."/>
            <person name="Kuzuyama T."/>
            <person name="Arisawa A."/>
            <person name="Nomoto F."/>
            <person name="Miura H."/>
            <person name="Takahashi Y."/>
            <person name="Fujita N."/>
        </authorList>
    </citation>
    <scope>NUCLEOTIDE SEQUENCE [LARGE SCALE GENOMIC DNA]</scope>
    <source>
        <strain evidence="7">ATCC 33774 / DSM 43861 / JCM 3304 / KCC A-0304 / NBRC 14216 / KM-6054</strain>
    </source>
</reference>
<evidence type="ECO:0008006" key="8">
    <source>
        <dbReference type="Google" id="ProtNLM"/>
    </source>
</evidence>
<evidence type="ECO:0000256" key="3">
    <source>
        <dbReference type="SAM" id="SignalP"/>
    </source>
</evidence>